<dbReference type="Proteomes" id="UP000179129">
    <property type="component" value="Unassembled WGS sequence"/>
</dbReference>
<evidence type="ECO:0000313" key="2">
    <source>
        <dbReference type="EMBL" id="OGG04619.1"/>
    </source>
</evidence>
<proteinExistence type="predicted"/>
<feature type="transmembrane region" description="Helical" evidence="1">
    <location>
        <begin position="95"/>
        <end position="115"/>
    </location>
</feature>
<dbReference type="AlphaFoldDB" id="A0A1F5YWP3"/>
<comment type="caution">
    <text evidence="2">The sequence shown here is derived from an EMBL/GenBank/DDBJ whole genome shotgun (WGS) entry which is preliminary data.</text>
</comment>
<sequence length="242" mass="27477">MIDPEIQRKKREKFLELLYNESAGNIIYQVSVLDLAKKLGLEEDELDNIAFFLADKGLIEWAAMGHVSITAEGIEKVEAARSILKKIYGWFFSSLYKIVIEVIIGVIVLIIYSYWPDRHTPDKSLDLTSNQIKQIADTIGSDTTSITNDSIKITFNGNENLNNKQGNLPIDSVNKAENGNTSKTINPPKEPLLKKDTFKKPVRTIKPLEEKKDYVILFGRKYPLTAKETFIDLIVRFENLSP</sequence>
<accession>A0A1F5YWP3</accession>
<evidence type="ECO:0000313" key="3">
    <source>
        <dbReference type="Proteomes" id="UP000179129"/>
    </source>
</evidence>
<keyword evidence="1" id="KW-1133">Transmembrane helix</keyword>
<reference evidence="2 3" key="1">
    <citation type="journal article" date="2016" name="Nat. Commun.">
        <title>Thousands of microbial genomes shed light on interconnected biogeochemical processes in an aquifer system.</title>
        <authorList>
            <person name="Anantharaman K."/>
            <person name="Brown C.T."/>
            <person name="Hug L.A."/>
            <person name="Sharon I."/>
            <person name="Castelle C.J."/>
            <person name="Probst A.J."/>
            <person name="Thomas B.C."/>
            <person name="Singh A."/>
            <person name="Wilkins M.J."/>
            <person name="Karaoz U."/>
            <person name="Brodie E.L."/>
            <person name="Williams K.H."/>
            <person name="Hubbard S.S."/>
            <person name="Banfield J.F."/>
        </authorList>
    </citation>
    <scope>NUCLEOTIDE SEQUENCE [LARGE SCALE GENOMIC DNA]</scope>
</reference>
<protein>
    <submittedName>
        <fullName evidence="2">Uncharacterized protein</fullName>
    </submittedName>
</protein>
<organism evidence="2 3">
    <name type="scientific">Candidatus Glassbacteria bacterium RIFCSPLOWO2_12_FULL_58_11</name>
    <dbReference type="NCBI Taxonomy" id="1817867"/>
    <lineage>
        <taxon>Bacteria</taxon>
        <taxon>Candidatus Glassiibacteriota</taxon>
    </lineage>
</organism>
<gene>
    <name evidence="2" type="ORF">A3F83_06320</name>
</gene>
<dbReference type="EMBL" id="MFIX01000110">
    <property type="protein sequence ID" value="OGG04619.1"/>
    <property type="molecule type" value="Genomic_DNA"/>
</dbReference>
<keyword evidence="1" id="KW-0812">Transmembrane</keyword>
<keyword evidence="1" id="KW-0472">Membrane</keyword>
<evidence type="ECO:0000256" key="1">
    <source>
        <dbReference type="SAM" id="Phobius"/>
    </source>
</evidence>
<name>A0A1F5YWP3_9BACT</name>